<feature type="coiled-coil region" evidence="1">
    <location>
        <begin position="230"/>
        <end position="260"/>
    </location>
</feature>
<feature type="region of interest" description="Disordered" evidence="2">
    <location>
        <begin position="2842"/>
        <end position="2966"/>
    </location>
</feature>
<evidence type="ECO:0000313" key="4">
    <source>
        <dbReference type="Proteomes" id="UP001634394"/>
    </source>
</evidence>
<feature type="compositionally biased region" description="Basic and acidic residues" evidence="2">
    <location>
        <begin position="1710"/>
        <end position="1723"/>
    </location>
</feature>
<name>A0ABD3U139_SINWO</name>
<dbReference type="Proteomes" id="UP001634394">
    <property type="component" value="Unassembled WGS sequence"/>
</dbReference>
<feature type="compositionally biased region" description="Basic and acidic residues" evidence="2">
    <location>
        <begin position="2239"/>
        <end position="2255"/>
    </location>
</feature>
<keyword evidence="4" id="KW-1185">Reference proteome</keyword>
<evidence type="ECO:0000313" key="3">
    <source>
        <dbReference type="EMBL" id="KAL3842348.1"/>
    </source>
</evidence>
<feature type="compositionally biased region" description="Low complexity" evidence="2">
    <location>
        <begin position="2703"/>
        <end position="2714"/>
    </location>
</feature>
<evidence type="ECO:0000256" key="1">
    <source>
        <dbReference type="SAM" id="Coils"/>
    </source>
</evidence>
<feature type="non-terminal residue" evidence="3">
    <location>
        <position position="1"/>
    </location>
</feature>
<feature type="region of interest" description="Disordered" evidence="2">
    <location>
        <begin position="2690"/>
        <end position="2785"/>
    </location>
</feature>
<feature type="compositionally biased region" description="Low complexity" evidence="2">
    <location>
        <begin position="2870"/>
        <end position="2882"/>
    </location>
</feature>
<feature type="compositionally biased region" description="Polar residues" evidence="2">
    <location>
        <begin position="1167"/>
        <end position="1178"/>
    </location>
</feature>
<sequence length="3009" mass="336129">EISPSPSVRFREMTEEIMVPTPEYCEQDFILTRRPVSEHVLTPCASQLQIQKLEAEAILGSPLFEAEFTSARFVEALLLRLLNDIDNKRLSNDEIMKLASYSLEIIQTAEGRTCKDLDTVMEGDESSEEHMISTSSSFIANEMVKFTLEKMLEEFKSGIVEQEDVVALTISALEIRKKMEQIVSSECASTPGSETEFKEYVNETSRSMSARDEEDISPVCSDVVLDNFILEMLKNLIKDLEEETLTKEQMQTLAKSIKEETMDIVSDKDVQDLHSVLQTVLQRLQNGELETQNLFQIVISIVYSYNILKYSPTSVCEGRVTDLSRELISVSDQMISKESVPAVETRALKQVEMLVSSTNSNVDKIQKLPGTIMTSDRTPTDLSTKSLDDLTKCTKKDVPLKSASDLQRKEMNEGVIPLVEETAVTMDTEVDIERGALQNVLLDILKYLKIFAYEHDVEIQTDVEGEDIESIIKIIQTGELSPAQLKSFASTVADLAISPLKSESSFVADISVKDVLWKVRDEMAVGNLETSKLNEITEILMMTYRSLQKQKNSTTLVCALSSFLKSVLHHVSYRVQCGDFTEKDMEELGSAMADSIKDQKTLTGKGNVSVLLLNYIDKIMQDLESGTLSEDEAKVIGLSLFECGQKLLLQGSSLWQPNPVVSISSGKVADGVATDLIQTLEEEIECGKIDTPSLVQITKSVMKVRDWQSSSHDDILSSKSSDSKAASAAVAHVLRCINRDLLTGTRPESLSSNPTTLSSHSGSNISSIVRLLINDITKELDAKSLPLEMLSSVAADVMSMVSESTSQSNESIFNIAGEHEFDKTIKKITECLKRDNMQFKDAQKIFSIILQNYQCFILREYSKESLASKPISEPDSELISDLIRATIRNIELSMKKVRFTDKDFSIPSTVVLDDIVGSKSKPEISPDDTQEIHRGLELSIDKRWDEQKDFPSPSLTISKEMKPEIDSKLISALMELTLRDIEVNIRETLKNVASKIERSQFESTDHSVQSKASSVATNVDSEPEAISAFINEVLRNVVSSIKKGQLDNEDVKIVLSSIKDGQLDNEDVSLSSMKTLEDSSEPDSELISALIKTTLKNIESSINKGHIVRKDFSIPSMVTTSEVTENDSKLITASMNTTLRNNELYIPNGQLVMKEHSEDKNDGEHTATVTKASGSSSKLRTEKEQTNEKNIIKGTLKHIEENIEKEQFENKDFFIPSKAISDEVNSEINSELISVLVRSTLKNIQSRIDKGMLDKKDFSIPSMTSSYDEMLGIDSEVFTALIKSSIRRIESRIDKGLFDTQQHVCVSPHATSNESMLERDREVITTLIKQPLRDSDPRTENGQIDMNEYCVQSHKGSHAQDPETERKLISALIKTSLINIESKVEKGQIDLKEFSIRSHLISDDVIPVTNSEQILNVIKATLKNIESIDEKAQLDRHDLIPSQETSEKSSDRGSELVTALIRATLRNIESSIQRGQMDSKDFSIPSMASSLDRMSESDSEFISALIKASLRQIESSIEKGQSELKDHSSPPHAVPVETMQDLSRELISALIKVSLRNIESTTQKGPLEIKDFSSPQQELSRDTEQDLDRELIATLIKSSLRNIEATTQKGQLKKKDFYSPHQEVSCDTEQDPDRELIETLIKASLRNMESSTEKGQLEIKDYFNPRETVLTNTEPQTDRELMTTLVKTSRINTDPSTEKGQAEITSLSVQEKHEDRRSETDSERLSALIRTTLRNIESSIEKGKLEMRDFSIPSLATSSDSRSLIDSDIVAALLKASVKNIQSRIDNGQFEIKDICSSHQVTSDNKVQEADRELVTTLVKSSLRHIESRIEKGQLDFKSFSICPQEKSDKQLDPDSEIIKAIIKAKLNYDESSHEKGRLVRKDLSISSQAISNDEHLETNVESIEETIKAVLKYPESSTKKGPVGSTDSSFPPVSAHGDRRQDIDSDIMAAVVKASLRNIESSINRGMLDKKARSTPSPSKSDTLVPENDQELITTLIKASLKNIESRVEKEEIPNKCLSPYQEKSDDKSSKFVSNLVKAAMKTIRSSLYDGQILKLDFTIPTYEKPVDELPKTSVQVVQFTTDVMKEFIIGVKNGKISNLSARQFLSMLGENKFSLNDTETAAVERIEVIISDLQKNQTSSIYFRTIVDTFLFLGEYSNHNFGDPFAALEEILVNVSFEILTKFVRATLQNVLTDVRQGHIYSLSRTPSSYLLQSVSSIIADIVVKEVLRRVDREISPSKETSEGRMSRQEFDRAASQARARSAKIIPMEEMETAEMSTAYLSQQSHSVSSFQRSQCPSPVRSKEVEDLVLETLHNIISNFRFEGSVFSRDKEQDDNSSPEISSEVQDYVLQTLQTIVEDLQDKRLMHEVGILPKPEVKGRNDASLHGSPSVETTAYISDVLQIVIAEFHEALSKQETVSQDQSQRLETYILDSITGALTEKPVRYASRPSIKTHTKEIKDIVIEALKATILLVENKSLREEDLASLIDVLTSYQLKVIHEDMKTTSDGVPNTENVLEMLHNAISKIEENGIEEHNLERISAQLAVFGLRRESESSDTTLIPDNFTSEISVSSSAVSLLIQNVLLKLSEQLSDAETKYDGQDSSLNSYMVIAKSDVEDHDKYTGKSDVIALVDKNTNRQLSMSTVHTGELSETSTLKDLSSPDIIACYLDIASRKEKENIELISQIVSKESSTNARQTSERQVQNQDQVNQKNVKYHKKRDKGNLQRKPNSPKTKSSKKDIVSNSSIHNQTRSRSKSNPLPKHRKPVGTRSDIPVNGDASTSPVGVISFTSTGLWSASVTPSEDPRPVSSTSIGFRSVSLTPLEDLRPRQTPSRGKFVTETYAHKTHNMPPSSKASAERHSAENKTKSKVTISKTSKTVVKNNRRVDSRMSHTSSSPTKMNGKGRLSPERAKSTCYPKPLIEPHNRSKASSTENKDSKAKVKESNQGRISRLRAHERNRGSTVESVLELPESCGNKKRDDPLEVKSLCGIHKTRVSYRNRDLLRGDEQ</sequence>
<accession>A0ABD3U139</accession>
<feature type="region of interest" description="Disordered" evidence="2">
    <location>
        <begin position="1917"/>
        <end position="1940"/>
    </location>
</feature>
<feature type="region of interest" description="Disordered" evidence="2">
    <location>
        <begin position="2239"/>
        <end position="2262"/>
    </location>
</feature>
<feature type="region of interest" description="Disordered" evidence="2">
    <location>
        <begin position="1968"/>
        <end position="1987"/>
    </location>
</feature>
<feature type="region of interest" description="Disordered" evidence="2">
    <location>
        <begin position="1158"/>
        <end position="1186"/>
    </location>
</feature>
<dbReference type="EMBL" id="JBJQND010000017">
    <property type="protein sequence ID" value="KAL3842348.1"/>
    <property type="molecule type" value="Genomic_DNA"/>
</dbReference>
<feature type="region of interest" description="Disordered" evidence="2">
    <location>
        <begin position="1690"/>
        <end position="1723"/>
    </location>
</feature>
<feature type="compositionally biased region" description="Basic and acidic residues" evidence="2">
    <location>
        <begin position="2857"/>
        <end position="2867"/>
    </location>
</feature>
<comment type="caution">
    <text evidence="3">The sequence shown here is derived from an EMBL/GenBank/DDBJ whole genome shotgun (WGS) entry which is preliminary data.</text>
</comment>
<protein>
    <submittedName>
        <fullName evidence="3">Uncharacterized protein</fullName>
    </submittedName>
</protein>
<feature type="compositionally biased region" description="Basic and acidic residues" evidence="2">
    <location>
        <begin position="2934"/>
        <end position="2946"/>
    </location>
</feature>
<organism evidence="3 4">
    <name type="scientific">Sinanodonta woodiana</name>
    <name type="common">Chinese pond mussel</name>
    <name type="synonym">Anodonta woodiana</name>
    <dbReference type="NCBI Taxonomy" id="1069815"/>
    <lineage>
        <taxon>Eukaryota</taxon>
        <taxon>Metazoa</taxon>
        <taxon>Spiralia</taxon>
        <taxon>Lophotrochozoa</taxon>
        <taxon>Mollusca</taxon>
        <taxon>Bivalvia</taxon>
        <taxon>Autobranchia</taxon>
        <taxon>Heteroconchia</taxon>
        <taxon>Palaeoheterodonta</taxon>
        <taxon>Unionida</taxon>
        <taxon>Unionoidea</taxon>
        <taxon>Unionidae</taxon>
        <taxon>Unioninae</taxon>
        <taxon>Sinanodonta</taxon>
    </lineage>
</organism>
<evidence type="ECO:0000256" key="2">
    <source>
        <dbReference type="SAM" id="MobiDB-lite"/>
    </source>
</evidence>
<feature type="region of interest" description="Disordered" evidence="2">
    <location>
        <begin position="1566"/>
        <end position="1585"/>
    </location>
</feature>
<reference evidence="3 4" key="1">
    <citation type="submission" date="2024-11" db="EMBL/GenBank/DDBJ databases">
        <title>Chromosome-level genome assembly of the freshwater bivalve Anodonta woodiana.</title>
        <authorList>
            <person name="Chen X."/>
        </authorList>
    </citation>
    <scope>NUCLEOTIDE SEQUENCE [LARGE SCALE GENOMIC DNA]</scope>
    <source>
        <strain evidence="3">MN2024</strain>
        <tissue evidence="3">Gills</tissue>
    </source>
</reference>
<keyword evidence="1" id="KW-0175">Coiled coil</keyword>
<gene>
    <name evidence="3" type="ORF">ACJMK2_020374</name>
</gene>
<proteinExistence type="predicted"/>
<feature type="compositionally biased region" description="Basic residues" evidence="2">
    <location>
        <begin position="2752"/>
        <end position="2768"/>
    </location>
</feature>
<feature type="compositionally biased region" description="Polar residues" evidence="2">
    <location>
        <begin position="2690"/>
        <end position="2702"/>
    </location>
</feature>